<gene>
    <name evidence="1" type="ORF">DICVIV_04538</name>
</gene>
<keyword evidence="2" id="KW-1185">Reference proteome</keyword>
<sequence>MLYKIKGHTYAAKWLWNRLIVGPSFNFSSMRFSQGSYYCPSVACPYFRTVQNLEHCTVLSEVEYRLLHFTTNRPKNGSSKVSNLNVSGTILYFRSKRATMGRFETVAEA</sequence>
<protein>
    <submittedName>
        <fullName evidence="1">Uncharacterized protein</fullName>
    </submittedName>
</protein>
<evidence type="ECO:0000313" key="1">
    <source>
        <dbReference type="EMBL" id="KJH49335.1"/>
    </source>
</evidence>
<organism evidence="1 2">
    <name type="scientific">Dictyocaulus viviparus</name>
    <name type="common">Bovine lungworm</name>
    <dbReference type="NCBI Taxonomy" id="29172"/>
    <lineage>
        <taxon>Eukaryota</taxon>
        <taxon>Metazoa</taxon>
        <taxon>Ecdysozoa</taxon>
        <taxon>Nematoda</taxon>
        <taxon>Chromadorea</taxon>
        <taxon>Rhabditida</taxon>
        <taxon>Rhabditina</taxon>
        <taxon>Rhabditomorpha</taxon>
        <taxon>Strongyloidea</taxon>
        <taxon>Metastrongylidae</taxon>
        <taxon>Dictyocaulus</taxon>
    </lineage>
</organism>
<accession>A0A0D8XXW9</accession>
<dbReference type="OrthoDB" id="10265800at2759"/>
<dbReference type="AlphaFoldDB" id="A0A0D8XXW9"/>
<dbReference type="STRING" id="29172.A0A0D8XXW9"/>
<dbReference type="Proteomes" id="UP000053766">
    <property type="component" value="Unassembled WGS sequence"/>
</dbReference>
<name>A0A0D8XXW9_DICVI</name>
<evidence type="ECO:0000313" key="2">
    <source>
        <dbReference type="Proteomes" id="UP000053766"/>
    </source>
</evidence>
<dbReference type="EMBL" id="KN716238">
    <property type="protein sequence ID" value="KJH49335.1"/>
    <property type="molecule type" value="Genomic_DNA"/>
</dbReference>
<reference evidence="2" key="2">
    <citation type="journal article" date="2016" name="Sci. Rep.">
        <title>Dictyocaulus viviparus genome, variome and transcriptome elucidate lungworm biology and support future intervention.</title>
        <authorList>
            <person name="McNulty S.N."/>
            <person name="Strube C."/>
            <person name="Rosa B.A."/>
            <person name="Martin J.C."/>
            <person name="Tyagi R."/>
            <person name="Choi Y.J."/>
            <person name="Wang Q."/>
            <person name="Hallsworth Pepin K."/>
            <person name="Zhang X."/>
            <person name="Ozersky P."/>
            <person name="Wilson R.K."/>
            <person name="Sternberg P.W."/>
            <person name="Gasser R.B."/>
            <person name="Mitreva M."/>
        </authorList>
    </citation>
    <scope>NUCLEOTIDE SEQUENCE [LARGE SCALE GENOMIC DNA]</scope>
    <source>
        <strain evidence="2">HannoverDv2000</strain>
    </source>
</reference>
<reference evidence="1 2" key="1">
    <citation type="submission" date="2013-11" db="EMBL/GenBank/DDBJ databases">
        <title>Draft genome of the bovine lungworm Dictyocaulus viviparus.</title>
        <authorList>
            <person name="Mitreva M."/>
        </authorList>
    </citation>
    <scope>NUCLEOTIDE SEQUENCE [LARGE SCALE GENOMIC DNA]</scope>
    <source>
        <strain evidence="1 2">HannoverDv2000</strain>
    </source>
</reference>
<proteinExistence type="predicted"/>